<dbReference type="OrthoDB" id="3202396at2759"/>
<evidence type="ECO:0000313" key="2">
    <source>
        <dbReference type="Proteomes" id="UP000076744"/>
    </source>
</evidence>
<dbReference type="InterPro" id="IPR025444">
    <property type="entry name" value="Monooxy_af470"/>
</dbReference>
<dbReference type="EMBL" id="AZHB01000001">
    <property type="protein sequence ID" value="OAA74093.1"/>
    <property type="molecule type" value="Genomic_DNA"/>
</dbReference>
<dbReference type="STRING" id="1081104.A0A168EQA3"/>
<evidence type="ECO:0000313" key="1">
    <source>
        <dbReference type="EMBL" id="OAA74093.1"/>
    </source>
</evidence>
<dbReference type="AlphaFoldDB" id="A0A168EQA3"/>
<gene>
    <name evidence="1" type="ORF">ISF_00994</name>
</gene>
<keyword evidence="2" id="KW-1185">Reference proteome</keyword>
<organism evidence="1 2">
    <name type="scientific">Cordyceps fumosorosea (strain ARSEF 2679)</name>
    <name type="common">Isaria fumosorosea</name>
    <dbReference type="NCBI Taxonomy" id="1081104"/>
    <lineage>
        <taxon>Eukaryota</taxon>
        <taxon>Fungi</taxon>
        <taxon>Dikarya</taxon>
        <taxon>Ascomycota</taxon>
        <taxon>Pezizomycotina</taxon>
        <taxon>Sordariomycetes</taxon>
        <taxon>Hypocreomycetidae</taxon>
        <taxon>Hypocreales</taxon>
        <taxon>Cordycipitaceae</taxon>
        <taxon>Cordyceps</taxon>
    </lineage>
</organism>
<dbReference type="Proteomes" id="UP000076744">
    <property type="component" value="Unassembled WGS sequence"/>
</dbReference>
<name>A0A168EQA3_CORFA</name>
<dbReference type="RefSeq" id="XP_018709051.1">
    <property type="nucleotide sequence ID" value="XM_018844601.1"/>
</dbReference>
<protein>
    <submittedName>
        <fullName evidence="1">Uncharacterized protein</fullName>
    </submittedName>
</protein>
<comment type="caution">
    <text evidence="1">The sequence shown here is derived from an EMBL/GenBank/DDBJ whole genome shotgun (WGS) entry which is preliminary data.</text>
</comment>
<dbReference type="GeneID" id="30017286"/>
<accession>A0A168EQA3</accession>
<proteinExistence type="predicted"/>
<reference evidence="1 2" key="1">
    <citation type="journal article" date="2016" name="Genome Biol. Evol.">
        <title>Divergent and convergent evolution of fungal pathogenicity.</title>
        <authorList>
            <person name="Shang Y."/>
            <person name="Xiao G."/>
            <person name="Zheng P."/>
            <person name="Cen K."/>
            <person name="Zhan S."/>
            <person name="Wang C."/>
        </authorList>
    </citation>
    <scope>NUCLEOTIDE SEQUENCE [LARGE SCALE GENOMIC DNA]</scope>
    <source>
        <strain evidence="1 2">ARSEF 2679</strain>
    </source>
</reference>
<dbReference type="Pfam" id="PF13826">
    <property type="entry name" value="Monooxy_af470-like"/>
    <property type="match status" value="1"/>
</dbReference>
<sequence>MGQEFQPKLAPTKGPWTYVPSLSATYGLDKFRPLPAIVVLGSVLQALISLVLPARWAYVPLLSYLAIYAVSALLNLTSTSSSSYPLNVIPGRTAAQLPLPSGSFRTTSAEDQLVVFHIGAQFNHPLGPLCPGGRETGARFARLADDLRQRRAELGVLAISEWKTVLDGSLTVNTIIYFRDVASLNAFAHEPMHREAWDWFAAQKFPHLGVFHETFLVPRKNYESVYLNCKPTLLGAAASHARDEKTGEEHWVNALVSADTPALKTQYARMGRDRDGVVVE</sequence>